<sequence>MADNPCQYIRGDARKYCERGEGSGGKGVAPDDLTPHRPDALDPLGAAANWLSDQASALYRLMDKSMMAAADPLGGLKGGTLAKVYNPVAGIAVLIGAVVLVGGLIFWIARPSGPAFKKAGSAGGRFFGLLFLVTVIPTAVVLIAFALGQFSALIYADLADHPFKGMEKSLLGSTGNPYGRLAQAAVVLFAVGPLWLLCVISPLAVLAAVVFLPLSAALGVGKGWLQSRSGKMLLHLLAAVFLARVPVAIVLMFRKVLPKSALNDLLLTAATAVVCLYILLSLPAMAKSVAAAVTRAPKLRTQSEGRTAVTKMPADAERRAHAKRLAAAQSRPARGKMPQPAASVHAPGRRPYAGGGKGVRAALKAPGRSAHPSQAAPSAPSRSTPARQERIRHVRVTDVPARPPLRDRDTQAPPVTH</sequence>
<evidence type="ECO:0000256" key="2">
    <source>
        <dbReference type="SAM" id="Phobius"/>
    </source>
</evidence>
<reference evidence="3 4" key="1">
    <citation type="submission" date="2018-05" db="EMBL/GenBank/DDBJ databases">
        <title>Streptomyces venezuelae.</title>
        <authorList>
            <person name="Kim W."/>
            <person name="Lee N."/>
            <person name="Cho B.-K."/>
        </authorList>
    </citation>
    <scope>NUCLEOTIDE SEQUENCE [LARGE SCALE GENOMIC DNA]</scope>
    <source>
        <strain evidence="3 4">ATCC 14584</strain>
    </source>
</reference>
<name>A0A5P2BVS2_STRVZ</name>
<proteinExistence type="predicted"/>
<evidence type="ECO:0000256" key="1">
    <source>
        <dbReference type="SAM" id="MobiDB-lite"/>
    </source>
</evidence>
<feature type="region of interest" description="Disordered" evidence="1">
    <location>
        <begin position="296"/>
        <end position="417"/>
    </location>
</feature>
<evidence type="ECO:0000313" key="3">
    <source>
        <dbReference type="EMBL" id="QES33808.1"/>
    </source>
</evidence>
<feature type="transmembrane region" description="Helical" evidence="2">
    <location>
        <begin position="265"/>
        <end position="286"/>
    </location>
</feature>
<protein>
    <submittedName>
        <fullName evidence="3">Uncharacterized protein</fullName>
    </submittedName>
</protein>
<accession>A0A5P2BVS2</accession>
<feature type="transmembrane region" description="Helical" evidence="2">
    <location>
        <begin position="233"/>
        <end position="253"/>
    </location>
</feature>
<feature type="transmembrane region" description="Helical" evidence="2">
    <location>
        <begin position="177"/>
        <end position="197"/>
    </location>
</feature>
<feature type="compositionally biased region" description="Low complexity" evidence="1">
    <location>
        <begin position="368"/>
        <end position="386"/>
    </location>
</feature>
<dbReference type="Proteomes" id="UP000322927">
    <property type="component" value="Chromosome"/>
</dbReference>
<keyword evidence="2" id="KW-0472">Membrane</keyword>
<keyword evidence="2" id="KW-0812">Transmembrane</keyword>
<dbReference type="RefSeq" id="WP_150215937.1">
    <property type="nucleotide sequence ID" value="NZ_CP029192.1"/>
</dbReference>
<evidence type="ECO:0000313" key="4">
    <source>
        <dbReference type="Proteomes" id="UP000322927"/>
    </source>
</evidence>
<feature type="transmembrane region" description="Helical" evidence="2">
    <location>
        <begin position="129"/>
        <end position="156"/>
    </location>
</feature>
<feature type="transmembrane region" description="Helical" evidence="2">
    <location>
        <begin position="84"/>
        <end position="109"/>
    </location>
</feature>
<dbReference type="OrthoDB" id="4039314at2"/>
<organism evidence="3 4">
    <name type="scientific">Streptomyces venezuelae</name>
    <dbReference type="NCBI Taxonomy" id="54571"/>
    <lineage>
        <taxon>Bacteria</taxon>
        <taxon>Bacillati</taxon>
        <taxon>Actinomycetota</taxon>
        <taxon>Actinomycetes</taxon>
        <taxon>Kitasatosporales</taxon>
        <taxon>Streptomycetaceae</taxon>
        <taxon>Streptomyces</taxon>
    </lineage>
</organism>
<feature type="transmembrane region" description="Helical" evidence="2">
    <location>
        <begin position="203"/>
        <end position="221"/>
    </location>
</feature>
<dbReference type="AlphaFoldDB" id="A0A5P2BVS2"/>
<gene>
    <name evidence="3" type="ORF">DEJ48_10785</name>
</gene>
<dbReference type="EMBL" id="CP029192">
    <property type="protein sequence ID" value="QES33808.1"/>
    <property type="molecule type" value="Genomic_DNA"/>
</dbReference>
<keyword evidence="2" id="KW-1133">Transmembrane helix</keyword>